<organism evidence="2 3">
    <name type="scientific">Kocuria rosea subsp. polaris</name>
    <dbReference type="NCBI Taxonomy" id="136273"/>
    <lineage>
        <taxon>Bacteria</taxon>
        <taxon>Bacillati</taxon>
        <taxon>Actinomycetota</taxon>
        <taxon>Actinomycetes</taxon>
        <taxon>Micrococcales</taxon>
        <taxon>Micrococcaceae</taxon>
        <taxon>Kocuria</taxon>
    </lineage>
</organism>
<dbReference type="PANTHER" id="PTHR36974">
    <property type="entry name" value="MEMBRANE PROTEIN-RELATED"/>
    <property type="match status" value="1"/>
</dbReference>
<feature type="transmembrane region" description="Helical" evidence="1">
    <location>
        <begin position="122"/>
        <end position="140"/>
    </location>
</feature>
<feature type="transmembrane region" description="Helical" evidence="1">
    <location>
        <begin position="82"/>
        <end position="102"/>
    </location>
</feature>
<keyword evidence="1" id="KW-0472">Membrane</keyword>
<evidence type="ECO:0000313" key="2">
    <source>
        <dbReference type="EMBL" id="KHD98258.1"/>
    </source>
</evidence>
<reference evidence="2 3" key="1">
    <citation type="journal article" date="2003" name="Int. J. Syst. Evol. Microbiol.">
        <title>Kocuria polaris sp. nov., an orange-pigmented psychrophilic bacterium isolated from an Antarctic cyanobacterial mat sample.</title>
        <authorList>
            <person name="Reddy G.S."/>
            <person name="Prakash J.S."/>
            <person name="Prabahar V."/>
            <person name="Matsumoto G.I."/>
            <person name="Stackebrandt E."/>
            <person name="Shivaji S."/>
        </authorList>
    </citation>
    <scope>NUCLEOTIDE SEQUENCE [LARGE SCALE GENOMIC DNA]</scope>
    <source>
        <strain evidence="2 3">CMS 76or</strain>
    </source>
</reference>
<name>A0A0A6VVV1_KOCRO</name>
<dbReference type="EMBL" id="JSUH01000003">
    <property type="protein sequence ID" value="KHD98258.1"/>
    <property type="molecule type" value="Genomic_DNA"/>
</dbReference>
<dbReference type="Proteomes" id="UP000030466">
    <property type="component" value="Unassembled WGS sequence"/>
</dbReference>
<sequence>MTSSARPAAPAASLPRTIARVLLGLALLGAGISHLTVARQEFTAQVPEWLPVPDDAVVLGSGVVEIVLGAALVVLPRRRVLLGWLAAAFFVAVFPGNVSQYLTRTDAFGLDADRARAVRLLFQPLLVLWALWSTGAWRSWRRSSRDQSRRSA</sequence>
<proteinExistence type="predicted"/>
<evidence type="ECO:0000256" key="1">
    <source>
        <dbReference type="SAM" id="Phobius"/>
    </source>
</evidence>
<keyword evidence="1" id="KW-1133">Transmembrane helix</keyword>
<feature type="transmembrane region" description="Helical" evidence="1">
    <location>
        <begin position="56"/>
        <end position="75"/>
    </location>
</feature>
<dbReference type="AlphaFoldDB" id="A0A0A6VVV1"/>
<dbReference type="OrthoDB" id="9788974at2"/>
<protein>
    <submittedName>
        <fullName evidence="2">Membrane protein</fullName>
    </submittedName>
</protein>
<keyword evidence="3" id="KW-1185">Reference proteome</keyword>
<evidence type="ECO:0000313" key="3">
    <source>
        <dbReference type="Proteomes" id="UP000030466"/>
    </source>
</evidence>
<comment type="caution">
    <text evidence="2">The sequence shown here is derived from an EMBL/GenBank/DDBJ whole genome shotgun (WGS) entry which is preliminary data.</text>
</comment>
<dbReference type="RefSeq" id="WP_035924188.1">
    <property type="nucleotide sequence ID" value="NZ_JSUH01000003.1"/>
</dbReference>
<gene>
    <name evidence="2" type="ORF">GY22_04065</name>
</gene>
<accession>A0A0A6VVV1</accession>
<keyword evidence="1" id="KW-0812">Transmembrane</keyword>
<dbReference type="PANTHER" id="PTHR36974:SF1">
    <property type="entry name" value="DOXX FAMILY MEMBRANE PROTEIN"/>
    <property type="match status" value="1"/>
</dbReference>